<name>A0AAD5F8M3_SILAS</name>
<keyword evidence="2" id="KW-1185">Reference proteome</keyword>
<dbReference type="AlphaFoldDB" id="A0AAD5F8M3"/>
<evidence type="ECO:0000313" key="1">
    <source>
        <dbReference type="EMBL" id="KAI5606449.1"/>
    </source>
</evidence>
<accession>A0AAD5F8M3</accession>
<protein>
    <submittedName>
        <fullName evidence="1">Uncharacterized protein</fullName>
    </submittedName>
</protein>
<gene>
    <name evidence="1" type="ORF">C0J50_1948</name>
</gene>
<proteinExistence type="predicted"/>
<comment type="caution">
    <text evidence="1">The sequence shown here is derived from an EMBL/GenBank/DDBJ whole genome shotgun (WGS) entry which is preliminary data.</text>
</comment>
<reference evidence="1" key="1">
    <citation type="submission" date="2018-07" db="EMBL/GenBank/DDBJ databases">
        <title>Comparative genomics of catfishes provides insights into carnivory and benthic adaptation.</title>
        <authorList>
            <person name="Zhang Y."/>
            <person name="Wang D."/>
            <person name="Peng Z."/>
            <person name="Zheng S."/>
            <person name="Shao F."/>
            <person name="Tao W."/>
        </authorList>
    </citation>
    <scope>NUCLEOTIDE SEQUENCE</scope>
    <source>
        <strain evidence="1">Chongqing</strain>
    </source>
</reference>
<organism evidence="1 2">
    <name type="scientific">Silurus asotus</name>
    <name type="common">Amur catfish</name>
    <name type="synonym">Parasilurus asotus</name>
    <dbReference type="NCBI Taxonomy" id="30991"/>
    <lineage>
        <taxon>Eukaryota</taxon>
        <taxon>Metazoa</taxon>
        <taxon>Chordata</taxon>
        <taxon>Craniata</taxon>
        <taxon>Vertebrata</taxon>
        <taxon>Euteleostomi</taxon>
        <taxon>Actinopterygii</taxon>
        <taxon>Neopterygii</taxon>
        <taxon>Teleostei</taxon>
        <taxon>Ostariophysi</taxon>
        <taxon>Siluriformes</taxon>
        <taxon>Siluridae</taxon>
        <taxon>Silurus</taxon>
    </lineage>
</organism>
<dbReference type="EMBL" id="MU598598">
    <property type="protein sequence ID" value="KAI5606449.1"/>
    <property type="molecule type" value="Genomic_DNA"/>
</dbReference>
<evidence type="ECO:0000313" key="2">
    <source>
        <dbReference type="Proteomes" id="UP001205998"/>
    </source>
</evidence>
<dbReference type="Proteomes" id="UP001205998">
    <property type="component" value="Unassembled WGS sequence"/>
</dbReference>
<sequence>MDMYHYTLYFKHCFMLNHTLFEAVVFDPDVFDAFGVEIYTEGIKGYLTKKESDGVLRQMTWPPQSPDLKLELELDRRVKAKGPTSAKHLSGNSFKTVGRPFQVGLATLQAERIRAVLISLL</sequence>